<dbReference type="Proteomes" id="UP000772434">
    <property type="component" value="Unassembled WGS sequence"/>
</dbReference>
<dbReference type="InterPro" id="IPR036259">
    <property type="entry name" value="MFS_trans_sf"/>
</dbReference>
<feature type="region of interest" description="Disordered" evidence="6">
    <location>
        <begin position="1"/>
        <end position="24"/>
    </location>
</feature>
<dbReference type="EMBL" id="JADNRY010000249">
    <property type="protein sequence ID" value="KAF9060330.1"/>
    <property type="molecule type" value="Genomic_DNA"/>
</dbReference>
<dbReference type="AlphaFoldDB" id="A0A9P5TYC2"/>
<evidence type="ECO:0000256" key="5">
    <source>
        <dbReference type="ARBA" id="ARBA00023136"/>
    </source>
</evidence>
<proteinExistence type="predicted"/>
<keyword evidence="5 7" id="KW-0472">Membrane</keyword>
<organism evidence="8 9">
    <name type="scientific">Rhodocollybia butyracea</name>
    <dbReference type="NCBI Taxonomy" id="206335"/>
    <lineage>
        <taxon>Eukaryota</taxon>
        <taxon>Fungi</taxon>
        <taxon>Dikarya</taxon>
        <taxon>Basidiomycota</taxon>
        <taxon>Agaricomycotina</taxon>
        <taxon>Agaricomycetes</taxon>
        <taxon>Agaricomycetidae</taxon>
        <taxon>Agaricales</taxon>
        <taxon>Marasmiineae</taxon>
        <taxon>Omphalotaceae</taxon>
        <taxon>Rhodocollybia</taxon>
    </lineage>
</organism>
<reference evidence="8" key="1">
    <citation type="submission" date="2020-11" db="EMBL/GenBank/DDBJ databases">
        <authorList>
            <consortium name="DOE Joint Genome Institute"/>
            <person name="Ahrendt S."/>
            <person name="Riley R."/>
            <person name="Andreopoulos W."/>
            <person name="Labutti K."/>
            <person name="Pangilinan J."/>
            <person name="Ruiz-Duenas F.J."/>
            <person name="Barrasa J.M."/>
            <person name="Sanchez-Garcia M."/>
            <person name="Camarero S."/>
            <person name="Miyauchi S."/>
            <person name="Serrano A."/>
            <person name="Linde D."/>
            <person name="Babiker R."/>
            <person name="Drula E."/>
            <person name="Ayuso-Fernandez I."/>
            <person name="Pacheco R."/>
            <person name="Padilla G."/>
            <person name="Ferreira P."/>
            <person name="Barriuso J."/>
            <person name="Kellner H."/>
            <person name="Castanera R."/>
            <person name="Alfaro M."/>
            <person name="Ramirez L."/>
            <person name="Pisabarro A.G."/>
            <person name="Kuo A."/>
            <person name="Tritt A."/>
            <person name="Lipzen A."/>
            <person name="He G."/>
            <person name="Yan M."/>
            <person name="Ng V."/>
            <person name="Cullen D."/>
            <person name="Martin F."/>
            <person name="Rosso M.-N."/>
            <person name="Henrissat B."/>
            <person name="Hibbett D."/>
            <person name="Martinez A.T."/>
            <person name="Grigoriev I.V."/>
        </authorList>
    </citation>
    <scope>NUCLEOTIDE SEQUENCE</scope>
    <source>
        <strain evidence="8">AH 40177</strain>
    </source>
</reference>
<feature type="compositionally biased region" description="Basic and acidic residues" evidence="6">
    <location>
        <begin position="1"/>
        <end position="11"/>
    </location>
</feature>
<gene>
    <name evidence="8" type="ORF">BDP27DRAFT_1430220</name>
</gene>
<comment type="caution">
    <text evidence="8">The sequence shown here is derived from an EMBL/GenBank/DDBJ whole genome shotgun (WGS) entry which is preliminary data.</text>
</comment>
<evidence type="ECO:0000256" key="2">
    <source>
        <dbReference type="ARBA" id="ARBA00022448"/>
    </source>
</evidence>
<dbReference type="PANTHER" id="PTHR23504:SF15">
    <property type="entry name" value="MAJOR FACILITATOR SUPERFAMILY (MFS) PROFILE DOMAIN-CONTAINING PROTEIN"/>
    <property type="match status" value="1"/>
</dbReference>
<evidence type="ECO:0000256" key="1">
    <source>
        <dbReference type="ARBA" id="ARBA00004141"/>
    </source>
</evidence>
<dbReference type="PANTHER" id="PTHR23504">
    <property type="entry name" value="MAJOR FACILITATOR SUPERFAMILY DOMAIN-CONTAINING PROTEIN 10"/>
    <property type="match status" value="1"/>
</dbReference>
<dbReference type="Gene3D" id="1.20.1250.20">
    <property type="entry name" value="MFS general substrate transporter like domains"/>
    <property type="match status" value="1"/>
</dbReference>
<evidence type="ECO:0000256" key="7">
    <source>
        <dbReference type="SAM" id="Phobius"/>
    </source>
</evidence>
<keyword evidence="9" id="KW-1185">Reference proteome</keyword>
<sequence length="242" mass="26235">MNSTVVDHDSNSVRGPPTETTPLLSRSVPLTISESSLNISSPNLETQIGFLSPGLRPSESRLSSACIKGQKATTPLPRAQLVTLCLVRIVIPTAFSQIFLYINEFIAFLNVTGDPSEIGIFSELVYKYAEPHLFLHPPGFFGATSSVVHTVLGEITDSTNQAAAFPLYRVTGPVGSIIGPLVGGSLLNPAQKYPIFNTLLFSLHPYFLPCLMSGIISLMGVALAYFFLDESLPHQEKLFLPR</sequence>
<keyword evidence="3 7" id="KW-0812">Transmembrane</keyword>
<evidence type="ECO:0000256" key="3">
    <source>
        <dbReference type="ARBA" id="ARBA00022692"/>
    </source>
</evidence>
<accession>A0A9P5TYC2</accession>
<keyword evidence="4 7" id="KW-1133">Transmembrane helix</keyword>
<evidence type="ECO:0000256" key="4">
    <source>
        <dbReference type="ARBA" id="ARBA00022989"/>
    </source>
</evidence>
<feature type="transmembrane region" description="Helical" evidence="7">
    <location>
        <begin position="206"/>
        <end position="228"/>
    </location>
</feature>
<evidence type="ECO:0000313" key="8">
    <source>
        <dbReference type="EMBL" id="KAF9060330.1"/>
    </source>
</evidence>
<dbReference type="SUPFAM" id="SSF103473">
    <property type="entry name" value="MFS general substrate transporter"/>
    <property type="match status" value="1"/>
</dbReference>
<evidence type="ECO:0000256" key="6">
    <source>
        <dbReference type="SAM" id="MobiDB-lite"/>
    </source>
</evidence>
<comment type="subcellular location">
    <subcellularLocation>
        <location evidence="1">Membrane</location>
        <topology evidence="1">Multi-pass membrane protein</topology>
    </subcellularLocation>
</comment>
<dbReference type="GO" id="GO:0016020">
    <property type="term" value="C:membrane"/>
    <property type="evidence" value="ECO:0007669"/>
    <property type="project" value="UniProtKB-SubCell"/>
</dbReference>
<name>A0A9P5TYC2_9AGAR</name>
<evidence type="ECO:0000313" key="9">
    <source>
        <dbReference type="Proteomes" id="UP000772434"/>
    </source>
</evidence>
<protein>
    <submittedName>
        <fullName evidence="8">Uncharacterized protein</fullName>
    </submittedName>
</protein>
<keyword evidence="2" id="KW-0813">Transport</keyword>
<dbReference type="OrthoDB" id="419616at2759"/>